<feature type="domain" description="Protein HGH1 C-terminal" evidence="4">
    <location>
        <begin position="463"/>
        <end position="509"/>
    </location>
</feature>
<dbReference type="Gene3D" id="1.25.10.10">
    <property type="entry name" value="Leucine-rich Repeat Variant"/>
    <property type="match status" value="1"/>
</dbReference>
<dbReference type="InterPro" id="IPR007206">
    <property type="entry name" value="Protein_HGH1_C"/>
</dbReference>
<evidence type="ECO:0000256" key="2">
    <source>
        <dbReference type="ARBA" id="ARBA00014076"/>
    </source>
</evidence>
<dbReference type="PANTHER" id="PTHR45913">
    <property type="entry name" value="EPM2A-INTERACTING PROTEIN 1"/>
    <property type="match status" value="1"/>
</dbReference>
<dbReference type="PANTHER" id="PTHR45913:SF19">
    <property type="entry name" value="LOW QUALITY PROTEIN: ZINC FINGER BED DOMAIN-CONTAINING PROTEIN 5-LIKE"/>
    <property type="match status" value="1"/>
</dbReference>
<dbReference type="Pfam" id="PF04063">
    <property type="entry name" value="DUF383"/>
    <property type="match status" value="1"/>
</dbReference>
<dbReference type="Pfam" id="PF04064">
    <property type="entry name" value="DUF384"/>
    <property type="match status" value="1"/>
</dbReference>
<evidence type="ECO:0000256" key="1">
    <source>
        <dbReference type="ARBA" id="ARBA00006712"/>
    </source>
</evidence>
<feature type="domain" description="Protein HGH1 N-terminal" evidence="3">
    <location>
        <begin position="292"/>
        <end position="457"/>
    </location>
</feature>
<evidence type="ECO:0000259" key="3">
    <source>
        <dbReference type="Pfam" id="PF04063"/>
    </source>
</evidence>
<dbReference type="InterPro" id="IPR007205">
    <property type="entry name" value="Protein_HGH1_N"/>
</dbReference>
<dbReference type="AlphaFoldDB" id="A0A8X6HHB2"/>
<protein>
    <recommendedName>
        <fullName evidence="2">Protein HGH1 homolog</fullName>
    </recommendedName>
</protein>
<comment type="similarity">
    <text evidence="1">Belongs to the HGH1 family.</text>
</comment>
<sequence>MKPSKLQRHLNTKHATLSKKPIEYFERLLQTSSKEKNTLEKYVTLNDKYLLASYEVSYLIAKTKKPFTFGEQLLLPAAIRMSEIVHGKQHAAEISKIPLSNDTVSKRISDISNDQFQQLLMRLKDSSKFAIQLDESTDISKIAQLLLFVRYIYEGSIHEDILFCRPLEGHTRGKDIYKKVNELFEKEGLNWKNCVVHEDLLNIIQNTASRLGPRILGFEYLLGLSATYDGILEIVSFKKYVPFLVKYMGETNCNKETLNLAYKCVINISTVHEGVMALLNSKDLIISLLNRICDINCKFIKEICYIVSNMSRFEEVLQQNDCFSDAELLDKILKVFLSNHSEVKEKFQFLALYFANMSGYPSRKKLILENENLMDYIFQSFNASDTNVRRIGLALTLRNLCSEQSSHVKLLEKGILPVLLLPLMGSEEYDEEDMEKLPLECQYLEDTKERERLPIIRRALVQALSLLCYTKRGWEYLKEHSVYYVIRELHKWEADFDTKEATETLVGFLLVIDYSKMNHEADELVTPSVTEILKDIPDFVVS</sequence>
<evidence type="ECO:0000259" key="4">
    <source>
        <dbReference type="Pfam" id="PF04064"/>
    </source>
</evidence>
<dbReference type="InterPro" id="IPR016024">
    <property type="entry name" value="ARM-type_fold"/>
</dbReference>
<dbReference type="EMBL" id="BMAO01028342">
    <property type="protein sequence ID" value="GFR23807.1"/>
    <property type="molecule type" value="Genomic_DNA"/>
</dbReference>
<gene>
    <name evidence="5" type="primary">ZBED5</name>
    <name evidence="5" type="ORF">TNCT_603941</name>
</gene>
<organism evidence="5 6">
    <name type="scientific">Trichonephila clavata</name>
    <name type="common">Joro spider</name>
    <name type="synonym">Nephila clavata</name>
    <dbReference type="NCBI Taxonomy" id="2740835"/>
    <lineage>
        <taxon>Eukaryota</taxon>
        <taxon>Metazoa</taxon>
        <taxon>Ecdysozoa</taxon>
        <taxon>Arthropoda</taxon>
        <taxon>Chelicerata</taxon>
        <taxon>Arachnida</taxon>
        <taxon>Araneae</taxon>
        <taxon>Araneomorphae</taxon>
        <taxon>Entelegynae</taxon>
        <taxon>Araneoidea</taxon>
        <taxon>Nephilidae</taxon>
        <taxon>Trichonephila</taxon>
    </lineage>
</organism>
<keyword evidence="6" id="KW-1185">Reference proteome</keyword>
<dbReference type="SUPFAM" id="SSF48371">
    <property type="entry name" value="ARM repeat"/>
    <property type="match status" value="1"/>
</dbReference>
<dbReference type="OrthoDB" id="338814at2759"/>
<evidence type="ECO:0000313" key="5">
    <source>
        <dbReference type="EMBL" id="GFR23807.1"/>
    </source>
</evidence>
<reference evidence="5" key="1">
    <citation type="submission" date="2020-07" db="EMBL/GenBank/DDBJ databases">
        <title>Multicomponent nature underlies the extraordinary mechanical properties of spider dragline silk.</title>
        <authorList>
            <person name="Kono N."/>
            <person name="Nakamura H."/>
            <person name="Mori M."/>
            <person name="Yoshida Y."/>
            <person name="Ohtoshi R."/>
            <person name="Malay A.D."/>
            <person name="Moran D.A.P."/>
            <person name="Tomita M."/>
            <person name="Numata K."/>
            <person name="Arakawa K."/>
        </authorList>
    </citation>
    <scope>NUCLEOTIDE SEQUENCE</scope>
</reference>
<proteinExistence type="inferred from homology"/>
<comment type="caution">
    <text evidence="5">The sequence shown here is derived from an EMBL/GenBank/DDBJ whole genome shotgun (WGS) entry which is preliminary data.</text>
</comment>
<evidence type="ECO:0000313" key="6">
    <source>
        <dbReference type="Proteomes" id="UP000887116"/>
    </source>
</evidence>
<name>A0A8X6HHB2_TRICU</name>
<dbReference type="Proteomes" id="UP000887116">
    <property type="component" value="Unassembled WGS sequence"/>
</dbReference>
<dbReference type="InterPro" id="IPR011989">
    <property type="entry name" value="ARM-like"/>
</dbReference>
<accession>A0A8X6HHB2</accession>